<feature type="binding site" evidence="5">
    <location>
        <position position="112"/>
    </location>
    <ligand>
        <name>FMN</name>
        <dbReference type="ChEBI" id="CHEBI:58210"/>
    </ligand>
</feature>
<dbReference type="GO" id="GO:0008615">
    <property type="term" value="P:pyridoxine biosynthetic process"/>
    <property type="evidence" value="ECO:0007669"/>
    <property type="project" value="InterPro"/>
</dbReference>
<dbReference type="PANTHER" id="PTHR10851:SF0">
    <property type="entry name" value="PYRIDOXINE-5'-PHOSPHATE OXIDASE"/>
    <property type="match status" value="1"/>
</dbReference>
<feature type="domain" description="Pyridoxine 5'-phosphate oxidase dimerisation C-terminal" evidence="8">
    <location>
        <begin position="203"/>
        <end position="242"/>
    </location>
</feature>
<sequence length="242" mass="25794">MWRGGKGEAREPRMTGMAWPAGPGEVGRLLAGTPLMARELPAFDAGAAPGAPGELFARWLAEAVAAGVPDPHAVTLATVDADGAPDARVLALRNVDVDGGGWVFATDATSPKGAQLAARPVAAMTYYWPARGRQVRLRGRVATAPPDVSAAEFHARSPRSRVAGLVARQSEPLGSLGEWTDAADAAERRLAAEPDAVPPGHTVYVLWADEAEFWQGDAGRRHVRLRYRRDADGGWRRGLLWP</sequence>
<dbReference type="Gene3D" id="2.30.110.10">
    <property type="entry name" value="Electron Transport, Fmn-binding Protein, Chain A"/>
    <property type="match status" value="1"/>
</dbReference>
<dbReference type="GO" id="GO:0004733">
    <property type="term" value="F:pyridoxamine phosphate oxidase activity"/>
    <property type="evidence" value="ECO:0007669"/>
    <property type="project" value="UniProtKB-EC"/>
</dbReference>
<comment type="similarity">
    <text evidence="1">Belongs to the pyridoxamine 5'-phosphate oxidase family.</text>
</comment>
<name>A0A4R4SU21_9ACTN</name>
<dbReference type="Proteomes" id="UP000295345">
    <property type="component" value="Unassembled WGS sequence"/>
</dbReference>
<dbReference type="Pfam" id="PF10590">
    <property type="entry name" value="PNP_phzG_C"/>
    <property type="match status" value="1"/>
</dbReference>
<dbReference type="PIRSF" id="PIRSF000190">
    <property type="entry name" value="Pyd_amn-ph_oxd"/>
    <property type="match status" value="1"/>
</dbReference>
<dbReference type="InterPro" id="IPR000659">
    <property type="entry name" value="Pyridox_Oxase"/>
</dbReference>
<evidence type="ECO:0000256" key="3">
    <source>
        <dbReference type="ARBA" id="ARBA00022643"/>
    </source>
</evidence>
<dbReference type="Pfam" id="PF01243">
    <property type="entry name" value="PNPOx_N"/>
    <property type="match status" value="1"/>
</dbReference>
<keyword evidence="2" id="KW-0285">Flavoprotein</keyword>
<accession>A0A4R4SU21</accession>
<keyword evidence="3 5" id="KW-0288">FMN</keyword>
<feature type="domain" description="Pyridoxamine 5'-phosphate oxidase N-terminal" evidence="7">
    <location>
        <begin position="61"/>
        <end position="175"/>
    </location>
</feature>
<evidence type="ECO:0000256" key="2">
    <source>
        <dbReference type="ARBA" id="ARBA00022630"/>
    </source>
</evidence>
<proteinExistence type="inferred from homology"/>
<dbReference type="EMBL" id="SMKI01000413">
    <property type="protein sequence ID" value="TDC67630.1"/>
    <property type="molecule type" value="Genomic_DNA"/>
</dbReference>
<dbReference type="EC" id="1.4.3.5" evidence="9"/>
<gene>
    <name evidence="9" type="ORF">E1283_28570</name>
</gene>
<dbReference type="AlphaFoldDB" id="A0A4R4SU21"/>
<evidence type="ECO:0000256" key="1">
    <source>
        <dbReference type="ARBA" id="ARBA00007301"/>
    </source>
</evidence>
<feature type="binding site" evidence="5">
    <location>
        <position position="224"/>
    </location>
    <ligand>
        <name>FMN</name>
        <dbReference type="ChEBI" id="CHEBI:58210"/>
    </ligand>
</feature>
<reference evidence="9 10" key="1">
    <citation type="submission" date="2019-03" db="EMBL/GenBank/DDBJ databases">
        <title>Draft genome sequences of novel Actinobacteria.</title>
        <authorList>
            <person name="Sahin N."/>
            <person name="Ay H."/>
            <person name="Saygin H."/>
        </authorList>
    </citation>
    <scope>NUCLEOTIDE SEQUENCE [LARGE SCALE GENOMIC DNA]</scope>
    <source>
        <strain evidence="9 10">DSM 41900</strain>
    </source>
</reference>
<evidence type="ECO:0000256" key="4">
    <source>
        <dbReference type="ARBA" id="ARBA00023002"/>
    </source>
</evidence>
<dbReference type="InterPro" id="IPR011576">
    <property type="entry name" value="Pyridox_Oxase_N"/>
</dbReference>
<dbReference type="SUPFAM" id="SSF50475">
    <property type="entry name" value="FMN-binding split barrel"/>
    <property type="match status" value="1"/>
</dbReference>
<protein>
    <submittedName>
        <fullName evidence="9">Pyridoxal 5'-phosphate synthase</fullName>
        <ecNumber evidence="9">1.4.3.5</ecNumber>
    </submittedName>
</protein>
<dbReference type="OrthoDB" id="9780392at2"/>
<evidence type="ECO:0000259" key="8">
    <source>
        <dbReference type="Pfam" id="PF10590"/>
    </source>
</evidence>
<evidence type="ECO:0000313" key="10">
    <source>
        <dbReference type="Proteomes" id="UP000295345"/>
    </source>
</evidence>
<evidence type="ECO:0000256" key="5">
    <source>
        <dbReference type="PIRSR" id="PIRSR000190-2"/>
    </source>
</evidence>
<evidence type="ECO:0000313" key="9">
    <source>
        <dbReference type="EMBL" id="TDC67630.1"/>
    </source>
</evidence>
<feature type="binding site" evidence="5">
    <location>
        <position position="134"/>
    </location>
    <ligand>
        <name>FMN</name>
        <dbReference type="ChEBI" id="CHEBI:58210"/>
    </ligand>
</feature>
<feature type="region of interest" description="Disordered" evidence="6">
    <location>
        <begin position="1"/>
        <end position="21"/>
    </location>
</feature>
<feature type="binding site" evidence="5">
    <location>
        <begin position="169"/>
        <end position="170"/>
    </location>
    <ligand>
        <name>FMN</name>
        <dbReference type="ChEBI" id="CHEBI:58210"/>
    </ligand>
</feature>
<feature type="compositionally biased region" description="Basic and acidic residues" evidence="6">
    <location>
        <begin position="1"/>
        <end position="13"/>
    </location>
</feature>
<dbReference type="NCBIfam" id="NF004231">
    <property type="entry name" value="PRK05679.1"/>
    <property type="match status" value="1"/>
</dbReference>
<keyword evidence="10" id="KW-1185">Reference proteome</keyword>
<dbReference type="InterPro" id="IPR012349">
    <property type="entry name" value="Split_barrel_FMN-bd"/>
</dbReference>
<evidence type="ECO:0000259" key="7">
    <source>
        <dbReference type="Pfam" id="PF01243"/>
    </source>
</evidence>
<organism evidence="9 10">
    <name type="scientific">Streptomyces hainanensis</name>
    <dbReference type="NCBI Taxonomy" id="402648"/>
    <lineage>
        <taxon>Bacteria</taxon>
        <taxon>Bacillati</taxon>
        <taxon>Actinomycetota</taxon>
        <taxon>Actinomycetes</taxon>
        <taxon>Kitasatosporales</taxon>
        <taxon>Streptomycetaceae</taxon>
        <taxon>Streptomyces</taxon>
    </lineage>
</organism>
<feature type="binding site" evidence="5">
    <location>
        <position position="214"/>
    </location>
    <ligand>
        <name>FMN</name>
        <dbReference type="ChEBI" id="CHEBI:58210"/>
    </ligand>
</feature>
<dbReference type="PANTHER" id="PTHR10851">
    <property type="entry name" value="PYRIDOXINE-5-PHOSPHATE OXIDASE"/>
    <property type="match status" value="1"/>
</dbReference>
<evidence type="ECO:0000256" key="6">
    <source>
        <dbReference type="SAM" id="MobiDB-lite"/>
    </source>
</evidence>
<comment type="caution">
    <text evidence="9">The sequence shown here is derived from an EMBL/GenBank/DDBJ whole genome shotgun (WGS) entry which is preliminary data.</text>
</comment>
<dbReference type="GO" id="GO:0010181">
    <property type="term" value="F:FMN binding"/>
    <property type="evidence" value="ECO:0007669"/>
    <property type="project" value="InterPro"/>
</dbReference>
<dbReference type="InterPro" id="IPR019576">
    <property type="entry name" value="Pyridoxamine_oxidase_dimer_C"/>
</dbReference>
<comment type="cofactor">
    <cofactor evidence="5">
        <name>FMN</name>
        <dbReference type="ChEBI" id="CHEBI:58210"/>
    </cofactor>
    <text evidence="5">Binds 1 FMN per subunit.</text>
</comment>
<keyword evidence="4 9" id="KW-0560">Oxidoreductase</keyword>